<evidence type="ECO:0000256" key="4">
    <source>
        <dbReference type="ARBA" id="ARBA00022691"/>
    </source>
</evidence>
<organism evidence="7 8">
    <name type="scientific">Glaciibacter psychrotolerans</name>
    <dbReference type="NCBI Taxonomy" id="670054"/>
    <lineage>
        <taxon>Bacteria</taxon>
        <taxon>Bacillati</taxon>
        <taxon>Actinomycetota</taxon>
        <taxon>Actinomycetes</taxon>
        <taxon>Micrococcales</taxon>
        <taxon>Microbacteriaceae</taxon>
        <taxon>Glaciibacter</taxon>
    </lineage>
</organism>
<keyword evidence="4" id="KW-0949">S-adenosyl-L-methionine</keyword>
<reference evidence="7 8" key="1">
    <citation type="submission" date="2020-07" db="EMBL/GenBank/DDBJ databases">
        <title>Sequencing the genomes of 1000 actinobacteria strains.</title>
        <authorList>
            <person name="Klenk H.-P."/>
        </authorList>
    </citation>
    <scope>NUCLEOTIDE SEQUENCE [LARGE SCALE GENOMIC DNA]</scope>
    <source>
        <strain evidence="7 8">LI1</strain>
    </source>
</reference>
<protein>
    <recommendedName>
        <fullName evidence="1">peptide chain release factor N(5)-glutamine methyltransferase</fullName>
        <ecNumber evidence="1">2.1.1.297</ecNumber>
    </recommendedName>
</protein>
<proteinExistence type="predicted"/>
<dbReference type="InterPro" id="IPR029063">
    <property type="entry name" value="SAM-dependent_MTases_sf"/>
</dbReference>
<dbReference type="NCBIfam" id="TIGR00536">
    <property type="entry name" value="hemK_fam"/>
    <property type="match status" value="1"/>
</dbReference>
<feature type="domain" description="Methyltransferase small" evidence="6">
    <location>
        <begin position="82"/>
        <end position="173"/>
    </location>
</feature>
<name>A0A7Z0ECL3_9MICO</name>
<dbReference type="PANTHER" id="PTHR18895:SF74">
    <property type="entry name" value="MTRF1L RELEASE FACTOR GLUTAMINE METHYLTRANSFERASE"/>
    <property type="match status" value="1"/>
</dbReference>
<dbReference type="GO" id="GO:0032259">
    <property type="term" value="P:methylation"/>
    <property type="evidence" value="ECO:0007669"/>
    <property type="project" value="UniProtKB-KW"/>
</dbReference>
<evidence type="ECO:0000259" key="6">
    <source>
        <dbReference type="Pfam" id="PF05175"/>
    </source>
</evidence>
<dbReference type="NCBIfam" id="TIGR03704">
    <property type="entry name" value="PrmC_rel_meth"/>
    <property type="match status" value="1"/>
</dbReference>
<evidence type="ECO:0000313" key="7">
    <source>
        <dbReference type="EMBL" id="NYJ18700.1"/>
    </source>
</evidence>
<dbReference type="Pfam" id="PF05175">
    <property type="entry name" value="MTS"/>
    <property type="match status" value="1"/>
</dbReference>
<dbReference type="Proteomes" id="UP000537260">
    <property type="component" value="Unassembled WGS sequence"/>
</dbReference>
<dbReference type="InterPro" id="IPR050320">
    <property type="entry name" value="N5-glutamine_MTase"/>
</dbReference>
<keyword evidence="3 7" id="KW-0808">Transferase</keyword>
<accession>A0A7Z0ECL3</accession>
<dbReference type="RefSeq" id="WP_179577571.1">
    <property type="nucleotide sequence ID" value="NZ_JACCFM010000001.1"/>
</dbReference>
<dbReference type="PANTHER" id="PTHR18895">
    <property type="entry name" value="HEMK METHYLTRANSFERASE"/>
    <property type="match status" value="1"/>
</dbReference>
<dbReference type="AlphaFoldDB" id="A0A7Z0ECL3"/>
<dbReference type="CDD" id="cd02440">
    <property type="entry name" value="AdoMet_MTases"/>
    <property type="match status" value="1"/>
</dbReference>
<evidence type="ECO:0000256" key="5">
    <source>
        <dbReference type="ARBA" id="ARBA00048391"/>
    </source>
</evidence>
<evidence type="ECO:0000313" key="8">
    <source>
        <dbReference type="Proteomes" id="UP000537260"/>
    </source>
</evidence>
<sequence>MTTPPSSPSAAALTSRLRAAGCVFAEDEARLLLSVPQSDADLEAMIAQRVAGFPLEAILGWVVFCGLRIGVGPGVFVPRQRTEFLVREAARLSRPGAVVLDLGSGTGALGVALGSMVDGIELHSTDIDTPAVACTRRNTEPLGGRVYQGDLFAPLPPELRGRIDIMLANVPYVPTDAIDLLPPEARDHEPLVTLDGGLDGLEVLRRVAAEATDWLAPGGSLLIEIGDKQRAAATDAVTAGGLTARVVDSEEFYATVVIAQKSPRPVVEAREIA</sequence>
<dbReference type="InterPro" id="IPR004556">
    <property type="entry name" value="HemK-like"/>
</dbReference>
<dbReference type="EC" id="2.1.1.297" evidence="1"/>
<evidence type="ECO:0000256" key="1">
    <source>
        <dbReference type="ARBA" id="ARBA00012771"/>
    </source>
</evidence>
<keyword evidence="2 7" id="KW-0489">Methyltransferase</keyword>
<evidence type="ECO:0000256" key="2">
    <source>
        <dbReference type="ARBA" id="ARBA00022603"/>
    </source>
</evidence>
<dbReference type="InterPro" id="IPR007848">
    <property type="entry name" value="Small_mtfrase_dom"/>
</dbReference>
<gene>
    <name evidence="7" type="ORF">HNR05_000491</name>
</gene>
<dbReference type="GO" id="GO:0102559">
    <property type="term" value="F:peptide chain release factor N(5)-glutamine methyltransferase activity"/>
    <property type="evidence" value="ECO:0007669"/>
    <property type="project" value="UniProtKB-EC"/>
</dbReference>
<comment type="catalytic activity">
    <reaction evidence="5">
        <text>L-glutaminyl-[peptide chain release factor] + S-adenosyl-L-methionine = N(5)-methyl-L-glutaminyl-[peptide chain release factor] + S-adenosyl-L-homocysteine + H(+)</text>
        <dbReference type="Rhea" id="RHEA:42896"/>
        <dbReference type="Rhea" id="RHEA-COMP:10271"/>
        <dbReference type="Rhea" id="RHEA-COMP:10272"/>
        <dbReference type="ChEBI" id="CHEBI:15378"/>
        <dbReference type="ChEBI" id="CHEBI:30011"/>
        <dbReference type="ChEBI" id="CHEBI:57856"/>
        <dbReference type="ChEBI" id="CHEBI:59789"/>
        <dbReference type="ChEBI" id="CHEBI:61891"/>
        <dbReference type="EC" id="2.1.1.297"/>
    </reaction>
</comment>
<comment type="caution">
    <text evidence="7">The sequence shown here is derived from an EMBL/GenBank/DDBJ whole genome shotgun (WGS) entry which is preliminary data.</text>
</comment>
<dbReference type="InterPro" id="IPR022446">
    <property type="entry name" value="MeTrfrase_put"/>
</dbReference>
<evidence type="ECO:0000256" key="3">
    <source>
        <dbReference type="ARBA" id="ARBA00022679"/>
    </source>
</evidence>
<dbReference type="EMBL" id="JACCFM010000001">
    <property type="protein sequence ID" value="NYJ18700.1"/>
    <property type="molecule type" value="Genomic_DNA"/>
</dbReference>
<dbReference type="SUPFAM" id="SSF53335">
    <property type="entry name" value="S-adenosyl-L-methionine-dependent methyltransferases"/>
    <property type="match status" value="1"/>
</dbReference>
<dbReference type="Gene3D" id="3.40.50.150">
    <property type="entry name" value="Vaccinia Virus protein VP39"/>
    <property type="match status" value="1"/>
</dbReference>
<keyword evidence="8" id="KW-1185">Reference proteome</keyword>